<feature type="domain" description="F-box" evidence="1">
    <location>
        <begin position="14"/>
        <end position="62"/>
    </location>
</feature>
<dbReference type="Gene3D" id="1.20.1280.50">
    <property type="match status" value="1"/>
</dbReference>
<comment type="caution">
    <text evidence="2">The sequence shown here is derived from an EMBL/GenBank/DDBJ whole genome shotgun (WGS) entry which is preliminary data.</text>
</comment>
<evidence type="ECO:0000259" key="1">
    <source>
        <dbReference type="PROSITE" id="PS50181"/>
    </source>
</evidence>
<dbReference type="Pfam" id="PF00646">
    <property type="entry name" value="F-box"/>
    <property type="match status" value="1"/>
</dbReference>
<dbReference type="SUPFAM" id="SSF81383">
    <property type="entry name" value="F-box domain"/>
    <property type="match status" value="1"/>
</dbReference>
<sequence>MESKLPEPGGTTDEDVISSLPDDVLLRILSFVPTEDAVCTRALSRRWRHVWLCLPDLAFSDIGKTPTSGLEELIDEVLVHSHDTLTIHIQHPRHKLRANAWLQQAAERVHGKISLRLDDYRPITIEDRQWHWNGFGNVALDLPCGGDARTAAMSICSFLQDDKVTILRLPAAPAANSSLTELELVNIQLEVGSLSDFLSSCGQLRRLVLNFIWVIDGPDLRISNKLLEELDLDYISGGVERLEVSCPKLRSLRINRHFAAPDCEMVARFCTPCLEEIYWPYSDTLHKSRVEFLGSMDMVRRLNVGLLTHVHVQTYQSRLGLWLVRSCTGVHRLDVSLWNRTKMHHACPADCPCKRPLEWKEWNLSLDFLKHVEIYNKYDADCIHDLDILLRRSSKAKVEMRT</sequence>
<keyword evidence="3" id="KW-1185">Reference proteome</keyword>
<protein>
    <recommendedName>
        <fullName evidence="1">F-box domain-containing protein</fullName>
    </recommendedName>
</protein>
<reference evidence="2" key="1">
    <citation type="submission" date="2023-07" db="EMBL/GenBank/DDBJ databases">
        <title>A chromosome-level genome assembly of Lolium multiflorum.</title>
        <authorList>
            <person name="Chen Y."/>
            <person name="Copetti D."/>
            <person name="Kolliker R."/>
            <person name="Studer B."/>
        </authorList>
    </citation>
    <scope>NUCLEOTIDE SEQUENCE</scope>
    <source>
        <strain evidence="2">02402/16</strain>
        <tissue evidence="2">Leaf</tissue>
    </source>
</reference>
<name>A0AAD8QPM1_LOLMU</name>
<dbReference type="Proteomes" id="UP001231189">
    <property type="component" value="Unassembled WGS sequence"/>
</dbReference>
<organism evidence="2 3">
    <name type="scientific">Lolium multiflorum</name>
    <name type="common">Italian ryegrass</name>
    <name type="synonym">Lolium perenne subsp. multiflorum</name>
    <dbReference type="NCBI Taxonomy" id="4521"/>
    <lineage>
        <taxon>Eukaryota</taxon>
        <taxon>Viridiplantae</taxon>
        <taxon>Streptophyta</taxon>
        <taxon>Embryophyta</taxon>
        <taxon>Tracheophyta</taxon>
        <taxon>Spermatophyta</taxon>
        <taxon>Magnoliopsida</taxon>
        <taxon>Liliopsida</taxon>
        <taxon>Poales</taxon>
        <taxon>Poaceae</taxon>
        <taxon>BOP clade</taxon>
        <taxon>Pooideae</taxon>
        <taxon>Poodae</taxon>
        <taxon>Poeae</taxon>
        <taxon>Poeae Chloroplast Group 2 (Poeae type)</taxon>
        <taxon>Loliodinae</taxon>
        <taxon>Loliinae</taxon>
        <taxon>Lolium</taxon>
    </lineage>
</organism>
<gene>
    <name evidence="2" type="ORF">QYE76_030378</name>
</gene>
<dbReference type="InterPro" id="IPR036047">
    <property type="entry name" value="F-box-like_dom_sf"/>
</dbReference>
<dbReference type="InterPro" id="IPR032675">
    <property type="entry name" value="LRR_dom_sf"/>
</dbReference>
<dbReference type="SUPFAM" id="SSF52047">
    <property type="entry name" value="RNI-like"/>
    <property type="match status" value="1"/>
</dbReference>
<dbReference type="EMBL" id="JAUUTY010000007">
    <property type="protein sequence ID" value="KAK1606705.1"/>
    <property type="molecule type" value="Genomic_DNA"/>
</dbReference>
<accession>A0AAD8QPM1</accession>
<dbReference type="InterPro" id="IPR001810">
    <property type="entry name" value="F-box_dom"/>
</dbReference>
<dbReference type="CDD" id="cd22160">
    <property type="entry name" value="F-box_AtFBL13-like"/>
    <property type="match status" value="1"/>
</dbReference>
<dbReference type="AlphaFoldDB" id="A0AAD8QPM1"/>
<dbReference type="PANTHER" id="PTHR34709">
    <property type="entry name" value="OS10G0396666 PROTEIN"/>
    <property type="match status" value="1"/>
</dbReference>
<evidence type="ECO:0000313" key="3">
    <source>
        <dbReference type="Proteomes" id="UP001231189"/>
    </source>
</evidence>
<evidence type="ECO:0000313" key="2">
    <source>
        <dbReference type="EMBL" id="KAK1606705.1"/>
    </source>
</evidence>
<dbReference type="PANTHER" id="PTHR34709:SF76">
    <property type="entry name" value="F-BOX DOMAIN-CONTAINING PROTEIN"/>
    <property type="match status" value="1"/>
</dbReference>
<dbReference type="InterPro" id="IPR055312">
    <property type="entry name" value="FBL15-like"/>
</dbReference>
<proteinExistence type="predicted"/>
<dbReference type="PROSITE" id="PS50181">
    <property type="entry name" value="FBOX"/>
    <property type="match status" value="1"/>
</dbReference>
<dbReference type="Gene3D" id="3.80.10.10">
    <property type="entry name" value="Ribonuclease Inhibitor"/>
    <property type="match status" value="1"/>
</dbReference>
<dbReference type="InterPro" id="IPR053781">
    <property type="entry name" value="F-box_AtFBL13-like"/>
</dbReference>